<dbReference type="PROSITE" id="PS50893">
    <property type="entry name" value="ABC_TRANSPORTER_2"/>
    <property type="match status" value="1"/>
</dbReference>
<dbReference type="SUPFAM" id="SSF90123">
    <property type="entry name" value="ABC transporter transmembrane region"/>
    <property type="match status" value="1"/>
</dbReference>
<keyword evidence="5 10" id="KW-0812">Transmembrane</keyword>
<comment type="caution">
    <text evidence="13">The sequence shown here is derived from an EMBL/GenBank/DDBJ whole genome shotgun (WGS) entry which is preliminary data.</text>
</comment>
<evidence type="ECO:0000256" key="2">
    <source>
        <dbReference type="ARBA" id="ARBA00022448"/>
    </source>
</evidence>
<evidence type="ECO:0000256" key="7">
    <source>
        <dbReference type="ARBA" id="ARBA00022840"/>
    </source>
</evidence>
<dbReference type="PANTHER" id="PTHR43394:SF1">
    <property type="entry name" value="ATP-BINDING CASSETTE SUB-FAMILY B MEMBER 10, MITOCHONDRIAL"/>
    <property type="match status" value="1"/>
</dbReference>
<dbReference type="OrthoDB" id="9806127at2"/>
<keyword evidence="7 13" id="KW-0067">ATP-binding</keyword>
<reference evidence="13 14" key="1">
    <citation type="submission" date="2018-03" db="EMBL/GenBank/DDBJ databases">
        <title>Bioinformatic expansion and discovery of thiopeptide antibiotics.</title>
        <authorList>
            <person name="Schwalen C.J."/>
            <person name="Hudson G.A."/>
            <person name="Mitchell D.A."/>
        </authorList>
    </citation>
    <scope>NUCLEOTIDE SEQUENCE [LARGE SCALE GENOMIC DNA]</scope>
    <source>
        <strain evidence="13 14">NRRL 8041</strain>
    </source>
</reference>
<evidence type="ECO:0000256" key="6">
    <source>
        <dbReference type="ARBA" id="ARBA00022741"/>
    </source>
</evidence>
<evidence type="ECO:0000313" key="14">
    <source>
        <dbReference type="Proteomes" id="UP000248333"/>
    </source>
</evidence>
<dbReference type="InterPro" id="IPR039421">
    <property type="entry name" value="Type_1_exporter"/>
</dbReference>
<dbReference type="PANTHER" id="PTHR43394">
    <property type="entry name" value="ATP-DEPENDENT PERMEASE MDL1, MITOCHONDRIAL"/>
    <property type="match status" value="1"/>
</dbReference>
<dbReference type="InterPro" id="IPR027417">
    <property type="entry name" value="P-loop_NTPase"/>
</dbReference>
<dbReference type="InterPro" id="IPR003439">
    <property type="entry name" value="ABC_transporter-like_ATP-bd"/>
</dbReference>
<dbReference type="Gene3D" id="1.20.1560.10">
    <property type="entry name" value="ABC transporter type 1, transmembrane domain"/>
    <property type="match status" value="1"/>
</dbReference>
<evidence type="ECO:0000256" key="1">
    <source>
        <dbReference type="ARBA" id="ARBA00004651"/>
    </source>
</evidence>
<comment type="subcellular location">
    <subcellularLocation>
        <location evidence="1">Cell membrane</location>
        <topology evidence="1">Multi-pass membrane protein</topology>
    </subcellularLocation>
</comment>
<name>A0A318NV38_9ACTN</name>
<feature type="domain" description="ABC transporter" evidence="11">
    <location>
        <begin position="340"/>
        <end position="573"/>
    </location>
</feature>
<evidence type="ECO:0000256" key="5">
    <source>
        <dbReference type="ARBA" id="ARBA00022692"/>
    </source>
</evidence>
<feature type="transmembrane region" description="Helical" evidence="10">
    <location>
        <begin position="26"/>
        <end position="47"/>
    </location>
</feature>
<evidence type="ECO:0000259" key="12">
    <source>
        <dbReference type="PROSITE" id="PS50929"/>
    </source>
</evidence>
<keyword evidence="2" id="KW-0813">Transport</keyword>
<dbReference type="Pfam" id="PF00664">
    <property type="entry name" value="ABC_membrane"/>
    <property type="match status" value="1"/>
</dbReference>
<keyword evidence="4" id="KW-0997">Cell inner membrane</keyword>
<feature type="transmembrane region" description="Helical" evidence="10">
    <location>
        <begin position="67"/>
        <end position="85"/>
    </location>
</feature>
<evidence type="ECO:0000256" key="3">
    <source>
        <dbReference type="ARBA" id="ARBA00022475"/>
    </source>
</evidence>
<dbReference type="FunFam" id="3.40.50.300:FF:001001">
    <property type="entry name" value="Multidrug ABC transporter ATP-binding protein"/>
    <property type="match status" value="1"/>
</dbReference>
<evidence type="ECO:0000256" key="10">
    <source>
        <dbReference type="SAM" id="Phobius"/>
    </source>
</evidence>
<feature type="transmembrane region" description="Helical" evidence="10">
    <location>
        <begin position="169"/>
        <end position="186"/>
    </location>
</feature>
<proteinExistence type="predicted"/>
<dbReference type="SUPFAM" id="SSF52540">
    <property type="entry name" value="P-loop containing nucleoside triphosphate hydrolases"/>
    <property type="match status" value="1"/>
</dbReference>
<evidence type="ECO:0000259" key="11">
    <source>
        <dbReference type="PROSITE" id="PS50893"/>
    </source>
</evidence>
<feature type="transmembrane region" description="Helical" evidence="10">
    <location>
        <begin position="245"/>
        <end position="267"/>
    </location>
</feature>
<dbReference type="GO" id="GO:0016887">
    <property type="term" value="F:ATP hydrolysis activity"/>
    <property type="evidence" value="ECO:0007669"/>
    <property type="project" value="InterPro"/>
</dbReference>
<dbReference type="Proteomes" id="UP000248333">
    <property type="component" value="Unassembled WGS sequence"/>
</dbReference>
<keyword evidence="9 10" id="KW-0472">Membrane</keyword>
<dbReference type="GO" id="GO:0015421">
    <property type="term" value="F:ABC-type oligopeptide transporter activity"/>
    <property type="evidence" value="ECO:0007669"/>
    <property type="project" value="TreeGrafter"/>
</dbReference>
<evidence type="ECO:0000256" key="9">
    <source>
        <dbReference type="ARBA" id="ARBA00023136"/>
    </source>
</evidence>
<evidence type="ECO:0000256" key="8">
    <source>
        <dbReference type="ARBA" id="ARBA00022989"/>
    </source>
</evidence>
<keyword evidence="3" id="KW-1003">Cell membrane</keyword>
<dbReference type="InterPro" id="IPR011527">
    <property type="entry name" value="ABC1_TM_dom"/>
</dbReference>
<dbReference type="Pfam" id="PF00005">
    <property type="entry name" value="ABC_tran"/>
    <property type="match status" value="1"/>
</dbReference>
<keyword evidence="8 10" id="KW-1133">Transmembrane helix</keyword>
<organism evidence="13 14">
    <name type="scientific">Micromonospora arborensis</name>
    <dbReference type="NCBI Taxonomy" id="2116518"/>
    <lineage>
        <taxon>Bacteria</taxon>
        <taxon>Bacillati</taxon>
        <taxon>Actinomycetota</taxon>
        <taxon>Actinomycetes</taxon>
        <taxon>Micromonosporales</taxon>
        <taxon>Micromonosporaceae</taxon>
        <taxon>Micromonospora</taxon>
    </lineage>
</organism>
<dbReference type="PROSITE" id="PS50929">
    <property type="entry name" value="ABC_TM1F"/>
    <property type="match status" value="1"/>
</dbReference>
<dbReference type="CDD" id="cd07346">
    <property type="entry name" value="ABC_6TM_exporters"/>
    <property type="match status" value="1"/>
</dbReference>
<gene>
    <name evidence="13" type="ORF">C7C45_01465</name>
</gene>
<dbReference type="Gene3D" id="3.40.50.300">
    <property type="entry name" value="P-loop containing nucleotide triphosphate hydrolases"/>
    <property type="match status" value="1"/>
</dbReference>
<dbReference type="AlphaFoldDB" id="A0A318NV38"/>
<sequence>MTRLPVADRRTVRRALRDMISRHRRAVGIVLALHSAAAVVGLAPPWLLGTIVDEVTAGAGVATVDRLALAIAGCVLLSAVLSRYAQYAGHRFGERAVAELREEFVSRTLGLPVSVVERAGSGDLATRSSVDVATVGTTVRDVVPTIVIAVVQLTLLFGAVFLLHPLLGLAALAGLPSIVAVTRWYLRRATPAYLTEGAASAELTETLTTTAEGARTVEALWLTDDRIRHGTAHITRVWSARRATLALRTVFFSVVEASYPLPVALVLLVGGYLFSRDIVSLGAVVAAALYLQQAIEPMDRLLQWTEQAQRGLASYARVLGVGMVPPEPPGRTATSQGERLVVRGARFSYSGGPDVLHGIDLEVQPGERLAVVGPSGAGKSTLARLLAGIDAPRQGVVSIGGCPVTDLDPAERRRRIALVTQEHHVFIGSVRDNLSFAAPDASDEQMRSALVSVGADWFAGLPDDLDTQLGDGARQLGAAEAQQLALARLVLADPHTLILDEATAALDPTTARRTERALAAVLAGRTVIAIAHRLNTAHDADRVAVLADGRITEIGSHDELVAAGGAYAALWRSWHTHADER</sequence>
<dbReference type="InterPro" id="IPR003593">
    <property type="entry name" value="AAA+_ATPase"/>
</dbReference>
<dbReference type="SMART" id="SM00382">
    <property type="entry name" value="AAA"/>
    <property type="match status" value="1"/>
</dbReference>
<dbReference type="GO" id="GO:0005524">
    <property type="term" value="F:ATP binding"/>
    <property type="evidence" value="ECO:0007669"/>
    <property type="project" value="UniProtKB-KW"/>
</dbReference>
<dbReference type="EMBL" id="PYBV01000002">
    <property type="protein sequence ID" value="PYC76187.1"/>
    <property type="molecule type" value="Genomic_DNA"/>
</dbReference>
<evidence type="ECO:0000256" key="4">
    <source>
        <dbReference type="ARBA" id="ARBA00022519"/>
    </source>
</evidence>
<dbReference type="GO" id="GO:0005886">
    <property type="term" value="C:plasma membrane"/>
    <property type="evidence" value="ECO:0007669"/>
    <property type="project" value="UniProtKB-SubCell"/>
</dbReference>
<protein>
    <submittedName>
        <fullName evidence="13">Multidrug ABC transporter ATP-binding protein</fullName>
    </submittedName>
</protein>
<feature type="transmembrane region" description="Helical" evidence="10">
    <location>
        <begin position="142"/>
        <end position="163"/>
    </location>
</feature>
<feature type="domain" description="ABC transmembrane type-1" evidence="12">
    <location>
        <begin position="29"/>
        <end position="310"/>
    </location>
</feature>
<keyword evidence="14" id="KW-1185">Reference proteome</keyword>
<dbReference type="InterPro" id="IPR036640">
    <property type="entry name" value="ABC1_TM_sf"/>
</dbReference>
<evidence type="ECO:0000313" key="13">
    <source>
        <dbReference type="EMBL" id="PYC76187.1"/>
    </source>
</evidence>
<accession>A0A318NV38</accession>
<keyword evidence="6" id="KW-0547">Nucleotide-binding</keyword>